<sequence length="157" mass="16957">MIRAATQADIPAILDLWNLAIRETLITFNTVEKSPDDVADAIRDYDAFLVAEHDGQVIGFAALFPFRAGAGYAHTKEHSIMISPNARGQGSGRALMAALETAARDLGVHSMIAGVSASNPDGKPFHAAIGFETVGRVNEAGRKFDQWHDLVLMQKKL</sequence>
<dbReference type="PROSITE" id="PS51186">
    <property type="entry name" value="GNAT"/>
    <property type="match status" value="1"/>
</dbReference>
<keyword evidence="5" id="KW-1185">Reference proteome</keyword>
<accession>A0A1I0QLV1</accession>
<evidence type="ECO:0000256" key="1">
    <source>
        <dbReference type="ARBA" id="ARBA00022679"/>
    </source>
</evidence>
<dbReference type="CDD" id="cd04301">
    <property type="entry name" value="NAT_SF"/>
    <property type="match status" value="1"/>
</dbReference>
<name>A0A1I0QLV1_9RHOB</name>
<organism evidence="4 5">
    <name type="scientific">Aliiroseovarius sediminilitoris</name>
    <dbReference type="NCBI Taxonomy" id="1173584"/>
    <lineage>
        <taxon>Bacteria</taxon>
        <taxon>Pseudomonadati</taxon>
        <taxon>Pseudomonadota</taxon>
        <taxon>Alphaproteobacteria</taxon>
        <taxon>Rhodobacterales</taxon>
        <taxon>Paracoccaceae</taxon>
        <taxon>Aliiroseovarius</taxon>
    </lineage>
</organism>
<dbReference type="Proteomes" id="UP000199650">
    <property type="component" value="Unassembled WGS sequence"/>
</dbReference>
<protein>
    <submittedName>
        <fullName evidence="4">Phosphinothricin acetyltransferase</fullName>
    </submittedName>
</protein>
<dbReference type="InterPro" id="IPR016181">
    <property type="entry name" value="Acyl_CoA_acyltransferase"/>
</dbReference>
<dbReference type="STRING" id="1173584.SAMN05444851_2670"/>
<dbReference type="Gene3D" id="3.40.630.30">
    <property type="match status" value="1"/>
</dbReference>
<reference evidence="4 5" key="1">
    <citation type="submission" date="2016-10" db="EMBL/GenBank/DDBJ databases">
        <authorList>
            <person name="de Groot N.N."/>
        </authorList>
    </citation>
    <scope>NUCLEOTIDE SEQUENCE [LARGE SCALE GENOMIC DNA]</scope>
    <source>
        <strain evidence="4 5">DSM 29439</strain>
    </source>
</reference>
<dbReference type="OrthoDB" id="5459937at2"/>
<dbReference type="SUPFAM" id="SSF55729">
    <property type="entry name" value="Acyl-CoA N-acyltransferases (Nat)"/>
    <property type="match status" value="1"/>
</dbReference>
<keyword evidence="2" id="KW-0012">Acyltransferase</keyword>
<dbReference type="Pfam" id="PF00583">
    <property type="entry name" value="Acetyltransf_1"/>
    <property type="match status" value="1"/>
</dbReference>
<dbReference type="EMBL" id="FOJB01000001">
    <property type="protein sequence ID" value="SEW28025.1"/>
    <property type="molecule type" value="Genomic_DNA"/>
</dbReference>
<evidence type="ECO:0000259" key="3">
    <source>
        <dbReference type="PROSITE" id="PS51186"/>
    </source>
</evidence>
<evidence type="ECO:0000313" key="5">
    <source>
        <dbReference type="Proteomes" id="UP000199650"/>
    </source>
</evidence>
<dbReference type="GO" id="GO:0016747">
    <property type="term" value="F:acyltransferase activity, transferring groups other than amino-acyl groups"/>
    <property type="evidence" value="ECO:0007669"/>
    <property type="project" value="InterPro"/>
</dbReference>
<gene>
    <name evidence="4" type="ORF">SAMN05444851_2670</name>
</gene>
<feature type="domain" description="N-acetyltransferase" evidence="3">
    <location>
        <begin position="1"/>
        <end position="157"/>
    </location>
</feature>
<dbReference type="PANTHER" id="PTHR43072:SF23">
    <property type="entry name" value="UPF0039 PROTEIN C11D3.02C"/>
    <property type="match status" value="1"/>
</dbReference>
<keyword evidence="1 4" id="KW-0808">Transferase</keyword>
<dbReference type="RefSeq" id="WP_091431248.1">
    <property type="nucleotide sequence ID" value="NZ_FOJB01000001.1"/>
</dbReference>
<dbReference type="InterPro" id="IPR000182">
    <property type="entry name" value="GNAT_dom"/>
</dbReference>
<dbReference type="PANTHER" id="PTHR43072">
    <property type="entry name" value="N-ACETYLTRANSFERASE"/>
    <property type="match status" value="1"/>
</dbReference>
<proteinExistence type="predicted"/>
<dbReference type="AlphaFoldDB" id="A0A1I0QLV1"/>
<evidence type="ECO:0000313" key="4">
    <source>
        <dbReference type="EMBL" id="SEW28025.1"/>
    </source>
</evidence>
<evidence type="ECO:0000256" key="2">
    <source>
        <dbReference type="ARBA" id="ARBA00023315"/>
    </source>
</evidence>